<feature type="region of interest" description="Disordered" evidence="1">
    <location>
        <begin position="1"/>
        <end position="25"/>
    </location>
</feature>
<dbReference type="AlphaFoldDB" id="A0AAQ4E3C5"/>
<keyword evidence="4" id="KW-1185">Reference proteome</keyword>
<evidence type="ECO:0000313" key="3">
    <source>
        <dbReference type="EMBL" id="KAK8769122.1"/>
    </source>
</evidence>
<proteinExistence type="predicted"/>
<dbReference type="GO" id="GO:0000175">
    <property type="term" value="F:3'-5'-RNA exonuclease activity"/>
    <property type="evidence" value="ECO:0007669"/>
    <property type="project" value="TreeGrafter"/>
</dbReference>
<dbReference type="InterPro" id="IPR036691">
    <property type="entry name" value="Endo/exonu/phosph_ase_sf"/>
</dbReference>
<feature type="region of interest" description="Disordered" evidence="1">
    <location>
        <begin position="531"/>
        <end position="606"/>
    </location>
</feature>
<dbReference type="Gene3D" id="3.60.10.10">
    <property type="entry name" value="Endonuclease/exonuclease/phosphatase"/>
    <property type="match status" value="2"/>
</dbReference>
<feature type="compositionally biased region" description="Low complexity" evidence="1">
    <location>
        <begin position="574"/>
        <end position="585"/>
    </location>
</feature>
<feature type="compositionally biased region" description="Low complexity" evidence="1">
    <location>
        <begin position="670"/>
        <end position="683"/>
    </location>
</feature>
<dbReference type="InterPro" id="IPR005135">
    <property type="entry name" value="Endo/exonuclease/phosphatase"/>
</dbReference>
<evidence type="ECO:0000313" key="4">
    <source>
        <dbReference type="Proteomes" id="UP001321473"/>
    </source>
</evidence>
<dbReference type="Proteomes" id="UP001321473">
    <property type="component" value="Unassembled WGS sequence"/>
</dbReference>
<dbReference type="SUPFAM" id="SSF56219">
    <property type="entry name" value="DNase I-like"/>
    <property type="match status" value="1"/>
</dbReference>
<name>A0AAQ4E3C5_AMBAM</name>
<evidence type="ECO:0000259" key="2">
    <source>
        <dbReference type="Pfam" id="PF03372"/>
    </source>
</evidence>
<feature type="compositionally biased region" description="Basic residues" evidence="1">
    <location>
        <begin position="684"/>
        <end position="693"/>
    </location>
</feature>
<reference evidence="3 4" key="1">
    <citation type="journal article" date="2023" name="Arcadia Sci">
        <title>De novo assembly of a long-read Amblyomma americanum tick genome.</title>
        <authorList>
            <person name="Chou S."/>
            <person name="Poskanzer K.E."/>
            <person name="Rollins M."/>
            <person name="Thuy-Boun P.S."/>
        </authorList>
    </citation>
    <scope>NUCLEOTIDE SEQUENCE [LARGE SCALE GENOMIC DNA]</scope>
    <source>
        <strain evidence="3">F_SG_1</strain>
        <tissue evidence="3">Salivary glands</tissue>
    </source>
</reference>
<organism evidence="3 4">
    <name type="scientific">Amblyomma americanum</name>
    <name type="common">Lone star tick</name>
    <dbReference type="NCBI Taxonomy" id="6943"/>
    <lineage>
        <taxon>Eukaryota</taxon>
        <taxon>Metazoa</taxon>
        <taxon>Ecdysozoa</taxon>
        <taxon>Arthropoda</taxon>
        <taxon>Chelicerata</taxon>
        <taxon>Arachnida</taxon>
        <taxon>Acari</taxon>
        <taxon>Parasitiformes</taxon>
        <taxon>Ixodida</taxon>
        <taxon>Ixodoidea</taxon>
        <taxon>Ixodidae</taxon>
        <taxon>Amblyomminae</taxon>
        <taxon>Amblyomma</taxon>
    </lineage>
</organism>
<sequence length="718" mass="78163">MINGPAPTADETDANAGADGGGSGNARADGIPWLGWGRARYCPVPAPQYSPLPRVQPQPPAMWPGAACRLIRPPVFALPPAVGHGALLGHQASAWHLSAVAAASPAAQSWICQGRAQLHASIHTMGTRPDLLPDASQLAPPCNKRRPEPLVVSDVTDPSVAHPKRRFADQPPETSVTAIDAMANDYHLDGNVGPPEVPPSFEAYDPVAAAANVQRKVRQSRYWVPTDLGQLHSGSAGGRGKKSEDMVFTVLSYNVLAQGLLEDNPYLYQHCSEEVLQWPLRRQNLLSELREANADILCLQELQEDHYEADFRPELEKMGYGCLYKQRTGDKRDGCGIFFKKSMFELDRFEPVEYSRSEVPVLDRDNVALIAMLKPQGRDIRLGGDFRLCVSTTHLLFNPRRGDIKLAQLCLLLAEIDRLAACGQSLDGTPLYFPILLCGDMNSEPHSPLYTYLTRGSLCYEGLLSGDVSGQSDGANRGRYVPLDDCLRQLNISGASRYLQKPATDANLEGSKIASADAALEDVVMDDAVTGDRAKDEPVASSAIVNNESMVTDAKDSPTRSTNANSGPTEGSHPEAPSAEATTAAKGSDPNSPQSPTKKSRKNKSRVVSHCLNLVSAYKHNIQGGNAEVTTHHQRASCTVDYIFYSVKRKETAVKNGQVVHNRVIEGPLRPSQSSRAPASQQRQRAHVTAARRSRVDKQAMRALLYRWRGLTQLRATL</sequence>
<feature type="region of interest" description="Disordered" evidence="1">
    <location>
        <begin position="142"/>
        <end position="173"/>
    </location>
</feature>
<dbReference type="PANTHER" id="PTHR12121">
    <property type="entry name" value="CARBON CATABOLITE REPRESSOR PROTEIN 4"/>
    <property type="match status" value="1"/>
</dbReference>
<gene>
    <name evidence="3" type="ORF">V5799_014427</name>
</gene>
<feature type="domain" description="Endonuclease/exonuclease/phosphatase" evidence="2">
    <location>
        <begin position="251"/>
        <end position="646"/>
    </location>
</feature>
<dbReference type="InterPro" id="IPR050410">
    <property type="entry name" value="CCR4/nocturin_mRNA_transcr"/>
</dbReference>
<feature type="region of interest" description="Disordered" evidence="1">
    <location>
        <begin position="668"/>
        <end position="694"/>
    </location>
</feature>
<protein>
    <recommendedName>
        <fullName evidence="2">Endonuclease/exonuclease/phosphatase domain-containing protein</fullName>
    </recommendedName>
</protein>
<comment type="caution">
    <text evidence="3">The sequence shown here is derived from an EMBL/GenBank/DDBJ whole genome shotgun (WGS) entry which is preliminary data.</text>
</comment>
<dbReference type="PANTHER" id="PTHR12121:SF34">
    <property type="entry name" value="PROTEIN ANGEL"/>
    <property type="match status" value="1"/>
</dbReference>
<accession>A0AAQ4E3C5</accession>
<feature type="compositionally biased region" description="Polar residues" evidence="1">
    <location>
        <begin position="559"/>
        <end position="569"/>
    </location>
</feature>
<dbReference type="EMBL" id="JARKHS020023082">
    <property type="protein sequence ID" value="KAK8769122.1"/>
    <property type="molecule type" value="Genomic_DNA"/>
</dbReference>
<dbReference type="Pfam" id="PF03372">
    <property type="entry name" value="Exo_endo_phos"/>
    <property type="match status" value="1"/>
</dbReference>
<evidence type="ECO:0000256" key="1">
    <source>
        <dbReference type="SAM" id="MobiDB-lite"/>
    </source>
</evidence>